<evidence type="ECO:0000259" key="4">
    <source>
        <dbReference type="SMART" id="SM00829"/>
    </source>
</evidence>
<dbReference type="PANTHER" id="PTHR45348">
    <property type="entry name" value="HYPOTHETICAL OXIDOREDUCTASE (EUROFUNG)"/>
    <property type="match status" value="1"/>
</dbReference>
<reference evidence="5 6" key="1">
    <citation type="submission" date="2015-09" db="EMBL/GenBank/DDBJ databases">
        <title>Host preference determinants of Valsa canker pathogens revealed by comparative genomics.</title>
        <authorList>
            <person name="Yin Z."/>
            <person name="Huang L."/>
        </authorList>
    </citation>
    <scope>NUCLEOTIDE SEQUENCE [LARGE SCALE GENOMIC DNA]</scope>
    <source>
        <strain evidence="5 6">SXYLt</strain>
    </source>
</reference>
<dbReference type="Gene3D" id="3.90.180.10">
    <property type="entry name" value="Medium-chain alcohol dehydrogenases, catalytic domain"/>
    <property type="match status" value="1"/>
</dbReference>
<keyword evidence="3" id="KW-1133">Transmembrane helix</keyword>
<dbReference type="Pfam" id="PF08240">
    <property type="entry name" value="ADH_N"/>
    <property type="match status" value="1"/>
</dbReference>
<evidence type="ECO:0000313" key="6">
    <source>
        <dbReference type="Proteomes" id="UP000285146"/>
    </source>
</evidence>
<dbReference type="Proteomes" id="UP000285146">
    <property type="component" value="Unassembled WGS sequence"/>
</dbReference>
<sequence>MAPTNLAAWLPAKCAKPLKVGPAPYTSPGPGELVVKNHAIAINPVDWINQIMGFLMYLKYPLVAGNDVAGEVIEVGPDTRFSVGDRVVGQAMGTAPFSKKVSEGAFQQYTVLRQYVVAPIPDILPYEQACVLPLCLSTAAYGLFHKDALALDFPTVPAPVQPPIGSEGSKAVIVTGGASSVGCNAIQLAVSAGYRVYSTSSPKNFDYVNKLGATAVFDYNSETLVDDFLNVLQGQTLAGAYAIGSAEAVDVCEQVLRLHNNVSSKIVALAGIPFPPERISTYTGTALFVSYVLFFLVKKAVMYHFTGVWVGWITSKDLGDTDGVTGRIYRDFLPQALAKGQFKPAPDPLIVGKGLEYVQEAMDVHKNGVSCKKVVVSL</sequence>
<dbReference type="InterPro" id="IPR020843">
    <property type="entry name" value="ER"/>
</dbReference>
<accession>A0A423X7L3</accession>
<keyword evidence="2" id="KW-0560">Oxidoreductase</keyword>
<dbReference type="InterPro" id="IPR013154">
    <property type="entry name" value="ADH-like_N"/>
</dbReference>
<dbReference type="InterPro" id="IPR047122">
    <property type="entry name" value="Trans-enoyl_RdTase-like"/>
</dbReference>
<keyword evidence="3" id="KW-0812">Transmembrane</keyword>
<dbReference type="SUPFAM" id="SSF51735">
    <property type="entry name" value="NAD(P)-binding Rossmann-fold domains"/>
    <property type="match status" value="1"/>
</dbReference>
<dbReference type="STRING" id="1230097.A0A423X7L3"/>
<dbReference type="InterPro" id="IPR036291">
    <property type="entry name" value="NAD(P)-bd_dom_sf"/>
</dbReference>
<dbReference type="SUPFAM" id="SSF50129">
    <property type="entry name" value="GroES-like"/>
    <property type="match status" value="1"/>
</dbReference>
<name>A0A423X7L3_9PEZI</name>
<dbReference type="PANTHER" id="PTHR45348:SF2">
    <property type="entry name" value="ZINC-TYPE ALCOHOL DEHYDROGENASE-LIKE PROTEIN C2E1P3.01"/>
    <property type="match status" value="1"/>
</dbReference>
<keyword evidence="6" id="KW-1185">Reference proteome</keyword>
<comment type="similarity">
    <text evidence="1">Belongs to the zinc-containing alcohol dehydrogenase family.</text>
</comment>
<gene>
    <name evidence="5" type="ORF">VPNG_05283</name>
</gene>
<proteinExistence type="inferred from homology"/>
<dbReference type="CDD" id="cd08249">
    <property type="entry name" value="enoyl_reductase_like"/>
    <property type="match status" value="1"/>
</dbReference>
<dbReference type="EMBL" id="LKEB01000024">
    <property type="protein sequence ID" value="ROW12028.1"/>
    <property type="molecule type" value="Genomic_DNA"/>
</dbReference>
<evidence type="ECO:0000256" key="1">
    <source>
        <dbReference type="ARBA" id="ARBA00008072"/>
    </source>
</evidence>
<feature type="transmembrane region" description="Helical" evidence="3">
    <location>
        <begin position="279"/>
        <end position="297"/>
    </location>
</feature>
<feature type="domain" description="Enoyl reductase (ER)" evidence="4">
    <location>
        <begin position="13"/>
        <end position="369"/>
    </location>
</feature>
<protein>
    <recommendedName>
        <fullName evidence="4">Enoyl reductase (ER) domain-containing protein</fullName>
    </recommendedName>
</protein>
<keyword evidence="3" id="KW-0472">Membrane</keyword>
<dbReference type="GO" id="GO:0016651">
    <property type="term" value="F:oxidoreductase activity, acting on NAD(P)H"/>
    <property type="evidence" value="ECO:0007669"/>
    <property type="project" value="InterPro"/>
</dbReference>
<dbReference type="OrthoDB" id="48317at2759"/>
<evidence type="ECO:0000313" key="5">
    <source>
        <dbReference type="EMBL" id="ROW12028.1"/>
    </source>
</evidence>
<dbReference type="InParanoid" id="A0A423X7L3"/>
<evidence type="ECO:0000256" key="2">
    <source>
        <dbReference type="ARBA" id="ARBA00023002"/>
    </source>
</evidence>
<dbReference type="Gene3D" id="3.40.50.720">
    <property type="entry name" value="NAD(P)-binding Rossmann-like Domain"/>
    <property type="match status" value="1"/>
</dbReference>
<dbReference type="SMART" id="SM00829">
    <property type="entry name" value="PKS_ER"/>
    <property type="match status" value="1"/>
</dbReference>
<evidence type="ECO:0000256" key="3">
    <source>
        <dbReference type="SAM" id="Phobius"/>
    </source>
</evidence>
<dbReference type="AlphaFoldDB" id="A0A423X7L3"/>
<organism evidence="5 6">
    <name type="scientific">Cytospora leucostoma</name>
    <dbReference type="NCBI Taxonomy" id="1230097"/>
    <lineage>
        <taxon>Eukaryota</taxon>
        <taxon>Fungi</taxon>
        <taxon>Dikarya</taxon>
        <taxon>Ascomycota</taxon>
        <taxon>Pezizomycotina</taxon>
        <taxon>Sordariomycetes</taxon>
        <taxon>Sordariomycetidae</taxon>
        <taxon>Diaporthales</taxon>
        <taxon>Cytosporaceae</taxon>
        <taxon>Cytospora</taxon>
    </lineage>
</organism>
<comment type="caution">
    <text evidence="5">The sequence shown here is derived from an EMBL/GenBank/DDBJ whole genome shotgun (WGS) entry which is preliminary data.</text>
</comment>
<dbReference type="InterPro" id="IPR011032">
    <property type="entry name" value="GroES-like_sf"/>
</dbReference>